<dbReference type="OrthoDB" id="582905at2"/>
<dbReference type="EMBL" id="CP021059">
    <property type="protein sequence ID" value="ARQ06047.1"/>
    <property type="molecule type" value="Genomic_DNA"/>
</dbReference>
<evidence type="ECO:0000313" key="2">
    <source>
        <dbReference type="EMBL" id="ARQ06047.1"/>
    </source>
</evidence>
<accession>A0A1W7A8V3</accession>
<dbReference type="STRING" id="1855823.MCCS_03790"/>
<proteinExistence type="predicted"/>
<dbReference type="KEGG" id="mcak:MCCS_03790"/>
<dbReference type="InterPro" id="IPR037914">
    <property type="entry name" value="SpoVT-AbrB_sf"/>
</dbReference>
<dbReference type="GeneID" id="35294529"/>
<protein>
    <recommendedName>
        <fullName evidence="1">SpoVT-AbrB domain-containing protein</fullName>
    </recommendedName>
</protein>
<dbReference type="Gene3D" id="2.10.260.10">
    <property type="match status" value="1"/>
</dbReference>
<dbReference type="InterPro" id="IPR007159">
    <property type="entry name" value="SpoVT-AbrB_dom"/>
</dbReference>
<organism evidence="2 3">
    <name type="scientific">Macrococcoides canis</name>
    <dbReference type="NCBI Taxonomy" id="1855823"/>
    <lineage>
        <taxon>Bacteria</taxon>
        <taxon>Bacillati</taxon>
        <taxon>Bacillota</taxon>
        <taxon>Bacilli</taxon>
        <taxon>Bacillales</taxon>
        <taxon>Staphylococcaceae</taxon>
        <taxon>Macrococcoides</taxon>
    </lineage>
</organism>
<sequence>MKYEETESKHSIIKEQKLWKTGNSTVVTVPKEMMESLNAGIGDTLEFDVMTDCVVIKKKETTDQDILGLAKEISQEYHSTFEKLVER</sequence>
<dbReference type="Proteomes" id="UP000194154">
    <property type="component" value="Chromosome"/>
</dbReference>
<dbReference type="GO" id="GO:0003677">
    <property type="term" value="F:DNA binding"/>
    <property type="evidence" value="ECO:0007669"/>
    <property type="project" value="InterPro"/>
</dbReference>
<dbReference type="RefSeq" id="WP_086041738.1">
    <property type="nucleotide sequence ID" value="NZ_CBCRZA010000003.1"/>
</dbReference>
<evidence type="ECO:0000313" key="3">
    <source>
        <dbReference type="Proteomes" id="UP000194154"/>
    </source>
</evidence>
<evidence type="ECO:0000259" key="1">
    <source>
        <dbReference type="Pfam" id="PF04014"/>
    </source>
</evidence>
<gene>
    <name evidence="2" type="ORF">MCCS_03790</name>
</gene>
<name>A0A1W7A8V3_9STAP</name>
<reference evidence="2 3" key="1">
    <citation type="journal article" date="2017" name="Int. J. Syst. Evol. Microbiol.">
        <title>Macrococcus canis sp. nov., a skin bacterium associated with infections in dogs.</title>
        <authorList>
            <person name="Gobeli Brawand S."/>
            <person name="Cotting K."/>
            <person name="Gomez-Sanz E."/>
            <person name="Collaud A."/>
            <person name="Thomann A."/>
            <person name="Brodard I."/>
            <person name="Rodriguez-Campos S."/>
            <person name="Strauss C."/>
            <person name="Perreten V."/>
        </authorList>
    </citation>
    <scope>NUCLEOTIDE SEQUENCE [LARGE SCALE GENOMIC DNA]</scope>
    <source>
        <strain evidence="2 3">KM45013</strain>
    </source>
</reference>
<feature type="domain" description="SpoVT-AbrB" evidence="1">
    <location>
        <begin position="20"/>
        <end position="60"/>
    </location>
</feature>
<dbReference type="AlphaFoldDB" id="A0A1W7A8V3"/>
<dbReference type="SUPFAM" id="SSF89447">
    <property type="entry name" value="AbrB/MazE/MraZ-like"/>
    <property type="match status" value="1"/>
</dbReference>
<dbReference type="Pfam" id="PF04014">
    <property type="entry name" value="MazE_antitoxin"/>
    <property type="match status" value="1"/>
</dbReference>
<keyword evidence="3" id="KW-1185">Reference proteome</keyword>